<accession>A0A8S2SRU9</accession>
<name>A0A8S2SRU9_9BILA</name>
<evidence type="ECO:0000313" key="2">
    <source>
        <dbReference type="EMBL" id="CAF4247439.1"/>
    </source>
</evidence>
<evidence type="ECO:0000313" key="1">
    <source>
        <dbReference type="EMBL" id="CAF3984024.1"/>
    </source>
</evidence>
<dbReference type="EMBL" id="CAJOBJ010026566">
    <property type="protein sequence ID" value="CAF4247439.1"/>
    <property type="molecule type" value="Genomic_DNA"/>
</dbReference>
<reference evidence="2" key="1">
    <citation type="submission" date="2021-02" db="EMBL/GenBank/DDBJ databases">
        <authorList>
            <person name="Nowell W R."/>
        </authorList>
    </citation>
    <scope>NUCLEOTIDE SEQUENCE</scope>
</reference>
<organism evidence="2 3">
    <name type="scientific">Rotaria magnacalcarata</name>
    <dbReference type="NCBI Taxonomy" id="392030"/>
    <lineage>
        <taxon>Eukaryota</taxon>
        <taxon>Metazoa</taxon>
        <taxon>Spiralia</taxon>
        <taxon>Gnathifera</taxon>
        <taxon>Rotifera</taxon>
        <taxon>Eurotatoria</taxon>
        <taxon>Bdelloidea</taxon>
        <taxon>Philodinida</taxon>
        <taxon>Philodinidae</taxon>
        <taxon>Rotaria</taxon>
    </lineage>
</organism>
<proteinExistence type="predicted"/>
<comment type="caution">
    <text evidence="2">The sequence shown here is derived from an EMBL/GenBank/DDBJ whole genome shotgun (WGS) entry which is preliminary data.</text>
</comment>
<protein>
    <submittedName>
        <fullName evidence="2">Uncharacterized protein</fullName>
    </submittedName>
</protein>
<dbReference type="AlphaFoldDB" id="A0A8S2SRU9"/>
<gene>
    <name evidence="1" type="ORF">BYL167_LOCUS12772</name>
    <name evidence="2" type="ORF">GIL414_LOCUS23537</name>
</gene>
<dbReference type="Proteomes" id="UP000681967">
    <property type="component" value="Unassembled WGS sequence"/>
</dbReference>
<sequence>MMKNKSAMSLFSTYAHQTNNQPPSSTPSSSSSSSSYHFIDNEYFAAFDNLDEIQEFHKKLIEKQSIINNEKDDNEMDMKTFAEQFLIDSPESISNHNLSDVTTHQVINYSLSIKDYEELNESISINSNSEINQERQRRNIKDLPQSNHILFTSDDDNGNIFDSLTEKKSPARTKRIAYEDMSSILLTLDVEKPKKKKSSLKNKTQETTIGIELAEPSIIKNEPIEHEQLTIMHISETKQEPIEINVIPTVPMSFGTPE</sequence>
<evidence type="ECO:0000313" key="3">
    <source>
        <dbReference type="Proteomes" id="UP000681720"/>
    </source>
</evidence>
<dbReference type="EMBL" id="CAJOBH010004272">
    <property type="protein sequence ID" value="CAF3984024.1"/>
    <property type="molecule type" value="Genomic_DNA"/>
</dbReference>
<dbReference type="Proteomes" id="UP000681720">
    <property type="component" value="Unassembled WGS sequence"/>
</dbReference>